<dbReference type="PROSITE" id="PS50175">
    <property type="entry name" value="ASP_PROT_RETROV"/>
    <property type="match status" value="1"/>
</dbReference>
<dbReference type="InterPro" id="IPR001995">
    <property type="entry name" value="Peptidase_A2_cat"/>
</dbReference>
<proteinExistence type="predicted"/>
<feature type="domain" description="Peptidase A2" evidence="2">
    <location>
        <begin position="38"/>
        <end position="116"/>
    </location>
</feature>
<dbReference type="AlphaFoldDB" id="A0A1F6AC90"/>
<gene>
    <name evidence="3" type="ORF">A3D03_02660</name>
</gene>
<dbReference type="GO" id="GO:0006508">
    <property type="term" value="P:proteolysis"/>
    <property type="evidence" value="ECO:0007669"/>
    <property type="project" value="InterPro"/>
</dbReference>
<organism evidence="3 4">
    <name type="scientific">Candidatus Gottesmanbacteria bacterium RIFCSPHIGHO2_02_FULL_40_13</name>
    <dbReference type="NCBI Taxonomy" id="1798384"/>
    <lineage>
        <taxon>Bacteria</taxon>
        <taxon>Candidatus Gottesmaniibacteriota</taxon>
    </lineage>
</organism>
<accession>A0A1F6AC90</accession>
<evidence type="ECO:0000313" key="4">
    <source>
        <dbReference type="Proteomes" id="UP000177092"/>
    </source>
</evidence>
<dbReference type="Gene3D" id="2.40.70.10">
    <property type="entry name" value="Acid Proteases"/>
    <property type="match status" value="1"/>
</dbReference>
<reference evidence="3 4" key="1">
    <citation type="journal article" date="2016" name="Nat. Commun.">
        <title>Thousands of microbial genomes shed light on interconnected biogeochemical processes in an aquifer system.</title>
        <authorList>
            <person name="Anantharaman K."/>
            <person name="Brown C.T."/>
            <person name="Hug L.A."/>
            <person name="Sharon I."/>
            <person name="Castelle C.J."/>
            <person name="Probst A.J."/>
            <person name="Thomas B.C."/>
            <person name="Singh A."/>
            <person name="Wilkins M.J."/>
            <person name="Karaoz U."/>
            <person name="Brodie E.L."/>
            <person name="Williams K.H."/>
            <person name="Hubbard S.S."/>
            <person name="Banfield J.F."/>
        </authorList>
    </citation>
    <scope>NUCLEOTIDE SEQUENCE [LARGE SCALE GENOMIC DNA]</scope>
</reference>
<dbReference type="SUPFAM" id="SSF50630">
    <property type="entry name" value="Acid proteases"/>
    <property type="match status" value="1"/>
</dbReference>
<dbReference type="Proteomes" id="UP000177092">
    <property type="component" value="Unassembled WGS sequence"/>
</dbReference>
<comment type="caution">
    <text evidence="3">The sequence shown here is derived from an EMBL/GenBank/DDBJ whole genome shotgun (WGS) entry which is preliminary data.</text>
</comment>
<dbReference type="InterPro" id="IPR021109">
    <property type="entry name" value="Peptidase_aspartic_dom_sf"/>
</dbReference>
<dbReference type="GO" id="GO:0004190">
    <property type="term" value="F:aspartic-type endopeptidase activity"/>
    <property type="evidence" value="ECO:0007669"/>
    <property type="project" value="InterPro"/>
</dbReference>
<evidence type="ECO:0000259" key="2">
    <source>
        <dbReference type="PROSITE" id="PS50175"/>
    </source>
</evidence>
<evidence type="ECO:0000256" key="1">
    <source>
        <dbReference type="ARBA" id="ARBA00022801"/>
    </source>
</evidence>
<sequence length="136" mass="15825">MVLKFPFKVEKSAILGTIHRPMAQVLFWSKQTRQWIEIWMIVDTAADYTLLPRFMADKLGVNLEKDCKVFHTYGVGGGERVYFLSKTKVKLGEWERIIPIGFLERNEIPPLFGRHLFLETFETVFSSNHVVSFSVK</sequence>
<dbReference type="EMBL" id="MFJN01000008">
    <property type="protein sequence ID" value="OGG22176.1"/>
    <property type="molecule type" value="Genomic_DNA"/>
</dbReference>
<keyword evidence="1" id="KW-0378">Hydrolase</keyword>
<name>A0A1F6AC90_9BACT</name>
<protein>
    <recommendedName>
        <fullName evidence="2">Peptidase A2 domain-containing protein</fullName>
    </recommendedName>
</protein>
<evidence type="ECO:0000313" key="3">
    <source>
        <dbReference type="EMBL" id="OGG22176.1"/>
    </source>
</evidence>